<dbReference type="Proteomes" id="UP001396334">
    <property type="component" value="Unassembled WGS sequence"/>
</dbReference>
<sequence>MPLASDGVTLGGLNGGVMREEGMSGKVVLEVRLREKNDVVSWWGNDLSEGSPVVSLPPPPMLDMLPIVEGAIIEGSDLNIARPVIKGSIIEIISTHGSRRKVRLLSDVIQNVLSLEERDLAANFSSRKGRGRLRKKATSSSIIANISLCDSNLRN</sequence>
<protein>
    <submittedName>
        <fullName evidence="1">Uncharacterized protein</fullName>
    </submittedName>
</protein>
<reference evidence="1 2" key="1">
    <citation type="journal article" date="2024" name="G3 (Bethesda)">
        <title>Genome assembly of Hibiscus sabdariffa L. provides insights into metabolisms of medicinal natural products.</title>
        <authorList>
            <person name="Kim T."/>
        </authorList>
    </citation>
    <scope>NUCLEOTIDE SEQUENCE [LARGE SCALE GENOMIC DNA]</scope>
    <source>
        <strain evidence="1">TK-2024</strain>
        <tissue evidence="1">Old leaves</tissue>
    </source>
</reference>
<name>A0ABR2R723_9ROSI</name>
<comment type="caution">
    <text evidence="1">The sequence shown here is derived from an EMBL/GenBank/DDBJ whole genome shotgun (WGS) entry which is preliminary data.</text>
</comment>
<keyword evidence="2" id="KW-1185">Reference proteome</keyword>
<accession>A0ABR2R723</accession>
<proteinExistence type="predicted"/>
<organism evidence="1 2">
    <name type="scientific">Hibiscus sabdariffa</name>
    <name type="common">roselle</name>
    <dbReference type="NCBI Taxonomy" id="183260"/>
    <lineage>
        <taxon>Eukaryota</taxon>
        <taxon>Viridiplantae</taxon>
        <taxon>Streptophyta</taxon>
        <taxon>Embryophyta</taxon>
        <taxon>Tracheophyta</taxon>
        <taxon>Spermatophyta</taxon>
        <taxon>Magnoliopsida</taxon>
        <taxon>eudicotyledons</taxon>
        <taxon>Gunneridae</taxon>
        <taxon>Pentapetalae</taxon>
        <taxon>rosids</taxon>
        <taxon>malvids</taxon>
        <taxon>Malvales</taxon>
        <taxon>Malvaceae</taxon>
        <taxon>Malvoideae</taxon>
        <taxon>Hibiscus</taxon>
    </lineage>
</organism>
<gene>
    <name evidence="1" type="ORF">V6N11_075625</name>
</gene>
<evidence type="ECO:0000313" key="2">
    <source>
        <dbReference type="Proteomes" id="UP001396334"/>
    </source>
</evidence>
<dbReference type="EMBL" id="JBBPBN010000026">
    <property type="protein sequence ID" value="KAK9008743.1"/>
    <property type="molecule type" value="Genomic_DNA"/>
</dbReference>
<evidence type="ECO:0000313" key="1">
    <source>
        <dbReference type="EMBL" id="KAK9008743.1"/>
    </source>
</evidence>